<feature type="domain" description="FlgD Tudor-like" evidence="7">
    <location>
        <begin position="85"/>
        <end position="216"/>
    </location>
</feature>
<sequence>METSAVNPFGTSGSTAKQEAAVTGLTDNFDNFLTILTTQLQNQDPLSPMDTHEFTNQLVAFAGVEQSVRQSGQLDQLISLNRGNEAMGAVSYIGQTVTADYNEFNFNGTDPVELSYTLPKDAKSAAMQVYTSEGDLVTVIPADKTAGNHKVTWDGKTLLGEDMPEGVYSFQLGAIDENEEAVEASYQTTGKITGVEYTPNETILKAGDVPIPLSRVLSVEETAGT</sequence>
<keyword evidence="3 5" id="KW-1005">Bacterial flagellum biogenesis</keyword>
<proteinExistence type="inferred from homology"/>
<comment type="caution">
    <text evidence="8">The sequence shown here is derived from an EMBL/GenBank/DDBJ whole genome shotgun (WGS) entry which is preliminary data.</text>
</comment>
<dbReference type="GO" id="GO:0044781">
    <property type="term" value="P:bacterial-type flagellum organization"/>
    <property type="evidence" value="ECO:0007669"/>
    <property type="project" value="UniProtKB-UniRule"/>
</dbReference>
<organism evidence="8 9">
    <name type="scientific">Marivibrio halodurans</name>
    <dbReference type="NCBI Taxonomy" id="2039722"/>
    <lineage>
        <taxon>Bacteria</taxon>
        <taxon>Pseudomonadati</taxon>
        <taxon>Pseudomonadota</taxon>
        <taxon>Alphaproteobacteria</taxon>
        <taxon>Rhodospirillales</taxon>
        <taxon>Rhodospirillaceae</taxon>
        <taxon>Marivibrio</taxon>
    </lineage>
</organism>
<dbReference type="InterPro" id="IPR005648">
    <property type="entry name" value="FlgD"/>
</dbReference>
<protein>
    <recommendedName>
        <fullName evidence="2 5">Basal-body rod modification protein FlgD</fullName>
    </recommendedName>
</protein>
<name>A0A8J7SH17_9PROT</name>
<comment type="function">
    <text evidence="4 5">Required for flagellar hook formation. May act as a scaffolding protein.</text>
</comment>
<evidence type="ECO:0000259" key="7">
    <source>
        <dbReference type="Pfam" id="PF13861"/>
    </source>
</evidence>
<dbReference type="Pfam" id="PF03963">
    <property type="entry name" value="FlgD"/>
    <property type="match status" value="1"/>
</dbReference>
<dbReference type="AlphaFoldDB" id="A0A8J7SH17"/>
<reference evidence="8" key="1">
    <citation type="submission" date="2021-04" db="EMBL/GenBank/DDBJ databases">
        <authorList>
            <person name="Zhang D.-C."/>
        </authorList>
    </citation>
    <scope>NUCLEOTIDE SEQUENCE</scope>
    <source>
        <strain evidence="8">CGMCC 1.15697</strain>
    </source>
</reference>
<evidence type="ECO:0000256" key="5">
    <source>
        <dbReference type="RuleBase" id="RU362076"/>
    </source>
</evidence>
<dbReference type="Pfam" id="PF13860">
    <property type="entry name" value="FlgD_ig"/>
    <property type="match status" value="1"/>
</dbReference>
<feature type="domain" description="FlgD/Vpr Ig-like" evidence="6">
    <location>
        <begin position="102"/>
        <end position="174"/>
    </location>
</feature>
<dbReference type="InterPro" id="IPR025965">
    <property type="entry name" value="FlgD/Vpr_Ig-like"/>
</dbReference>
<comment type="similarity">
    <text evidence="1 5">Belongs to the FlgD family.</text>
</comment>
<dbReference type="InterPro" id="IPR025963">
    <property type="entry name" value="FLgD_Tudor"/>
</dbReference>
<dbReference type="EMBL" id="JAGMWN010000001">
    <property type="protein sequence ID" value="MBP5856103.1"/>
    <property type="molecule type" value="Genomic_DNA"/>
</dbReference>
<gene>
    <name evidence="8" type="ORF">KAJ83_03720</name>
</gene>
<evidence type="ECO:0000256" key="4">
    <source>
        <dbReference type="ARBA" id="ARBA00024746"/>
    </source>
</evidence>
<evidence type="ECO:0000313" key="9">
    <source>
        <dbReference type="Proteomes" id="UP000672602"/>
    </source>
</evidence>
<evidence type="ECO:0000256" key="2">
    <source>
        <dbReference type="ARBA" id="ARBA00016013"/>
    </source>
</evidence>
<dbReference type="Gene3D" id="2.60.40.4070">
    <property type="match status" value="1"/>
</dbReference>
<evidence type="ECO:0000256" key="1">
    <source>
        <dbReference type="ARBA" id="ARBA00010577"/>
    </source>
</evidence>
<keyword evidence="9" id="KW-1185">Reference proteome</keyword>
<accession>A0A8J7SH17</accession>
<evidence type="ECO:0000259" key="6">
    <source>
        <dbReference type="Pfam" id="PF13860"/>
    </source>
</evidence>
<evidence type="ECO:0000256" key="3">
    <source>
        <dbReference type="ARBA" id="ARBA00022795"/>
    </source>
</evidence>
<dbReference type="Pfam" id="PF13861">
    <property type="entry name" value="FLgD_tudor"/>
    <property type="match status" value="1"/>
</dbReference>
<dbReference type="Gene3D" id="2.30.30.910">
    <property type="match status" value="1"/>
</dbReference>
<evidence type="ECO:0000313" key="8">
    <source>
        <dbReference type="EMBL" id="MBP5856103.1"/>
    </source>
</evidence>
<dbReference type="RefSeq" id="WP_210680649.1">
    <property type="nucleotide sequence ID" value="NZ_JAGMWN010000001.1"/>
</dbReference>
<dbReference type="Proteomes" id="UP000672602">
    <property type="component" value="Unassembled WGS sequence"/>
</dbReference>